<feature type="compositionally biased region" description="Low complexity" evidence="1">
    <location>
        <begin position="1"/>
        <end position="10"/>
    </location>
</feature>
<dbReference type="PANTHER" id="PTHR38116">
    <property type="entry name" value="CHROMOSOME 7, WHOLE GENOME SHOTGUN SEQUENCE"/>
    <property type="match status" value="1"/>
</dbReference>
<evidence type="ECO:0000256" key="1">
    <source>
        <dbReference type="SAM" id="MobiDB-lite"/>
    </source>
</evidence>
<keyword evidence="3" id="KW-1185">Reference proteome</keyword>
<accession>A0A084QVE8</accession>
<dbReference type="Proteomes" id="UP000028524">
    <property type="component" value="Unassembled WGS sequence"/>
</dbReference>
<organism evidence="2 3">
    <name type="scientific">Stachybotrys chlorohalonatus (strain IBT 40285)</name>
    <dbReference type="NCBI Taxonomy" id="1283841"/>
    <lineage>
        <taxon>Eukaryota</taxon>
        <taxon>Fungi</taxon>
        <taxon>Dikarya</taxon>
        <taxon>Ascomycota</taxon>
        <taxon>Pezizomycotina</taxon>
        <taxon>Sordariomycetes</taxon>
        <taxon>Hypocreomycetidae</taxon>
        <taxon>Hypocreales</taxon>
        <taxon>Stachybotryaceae</taxon>
        <taxon>Stachybotrys</taxon>
    </lineage>
</organism>
<reference evidence="2 3" key="1">
    <citation type="journal article" date="2014" name="BMC Genomics">
        <title>Comparative genome sequencing reveals chemotype-specific gene clusters in the toxigenic black mold Stachybotrys.</title>
        <authorList>
            <person name="Semeiks J."/>
            <person name="Borek D."/>
            <person name="Otwinowski Z."/>
            <person name="Grishin N.V."/>
        </authorList>
    </citation>
    <scope>NUCLEOTIDE SEQUENCE [LARGE SCALE GENOMIC DNA]</scope>
    <source>
        <strain evidence="2 3">IBT 40285</strain>
    </source>
</reference>
<name>A0A084QVE8_STAC4</name>
<feature type="region of interest" description="Disordered" evidence="1">
    <location>
        <begin position="1"/>
        <end position="20"/>
    </location>
</feature>
<dbReference type="InParanoid" id="A0A084QVE8"/>
<evidence type="ECO:0000313" key="2">
    <source>
        <dbReference type="EMBL" id="KFA67933.1"/>
    </source>
</evidence>
<dbReference type="HOGENOM" id="CLU_033726_0_0_1"/>
<proteinExistence type="predicted"/>
<dbReference type="OrthoDB" id="125347at2759"/>
<dbReference type="EMBL" id="KL660073">
    <property type="protein sequence ID" value="KFA67933.1"/>
    <property type="molecule type" value="Genomic_DNA"/>
</dbReference>
<dbReference type="AlphaFoldDB" id="A0A084QVE8"/>
<sequence>MHSSSGSASSEALEQRRQRKRIQNRLNQRARSESLVGMDQQAPLCPMLQQLIDTLHQGLETKSSRPGLPRARPRPLIRCTGGGSKRTIRSLGMPITTCRRVPGETSGSSTVMKVTVPSWFGNQGTSQYAGRAPRLCLASLEHFDLAGTPQPGRLFHLVQHNVLRGLVANEELLATFATLLIPHGADRSPCQLVEKVYPGRAALVTASIAFHETCTLRCCRATRPSLIIFELAYGIVGDFMDLSHFFRPPIREPGAETRPKKLLTSEPRAESHSRKGRVLWGEPHEIENWEFTPGFVQKWGWTLEGCRGLLEATNRWRRLRDEELLDFPTRLLK</sequence>
<feature type="region of interest" description="Disordered" evidence="1">
    <location>
        <begin position="59"/>
        <end position="83"/>
    </location>
</feature>
<feature type="compositionally biased region" description="Low complexity" evidence="1">
    <location>
        <begin position="65"/>
        <end position="78"/>
    </location>
</feature>
<dbReference type="PANTHER" id="PTHR38116:SF1">
    <property type="entry name" value="BZIP DOMAIN-CONTAINING PROTEIN"/>
    <property type="match status" value="1"/>
</dbReference>
<evidence type="ECO:0000313" key="3">
    <source>
        <dbReference type="Proteomes" id="UP000028524"/>
    </source>
</evidence>
<protein>
    <submittedName>
        <fullName evidence="2">Uncharacterized protein</fullName>
    </submittedName>
</protein>
<dbReference type="STRING" id="1283841.A0A084QVE8"/>
<gene>
    <name evidence="2" type="ORF">S40285_05947</name>
</gene>